<dbReference type="AlphaFoldDB" id="A0A7J5BG95"/>
<proteinExistence type="predicted"/>
<comment type="caution">
    <text evidence="1">The sequence shown here is derived from an EMBL/GenBank/DDBJ whole genome shotgun (WGS) entry which is preliminary data.</text>
</comment>
<dbReference type="Proteomes" id="UP000433493">
    <property type="component" value="Unassembled WGS sequence"/>
</dbReference>
<evidence type="ECO:0000313" key="2">
    <source>
        <dbReference type="Proteomes" id="UP000433493"/>
    </source>
</evidence>
<accession>A0A7J5BG95</accession>
<organism evidence="1 2">
    <name type="scientific">Gulosibacter chungangensis</name>
    <dbReference type="NCBI Taxonomy" id="979746"/>
    <lineage>
        <taxon>Bacteria</taxon>
        <taxon>Bacillati</taxon>
        <taxon>Actinomycetota</taxon>
        <taxon>Actinomycetes</taxon>
        <taxon>Micrococcales</taxon>
        <taxon>Microbacteriaceae</taxon>
        <taxon>Gulosibacter</taxon>
    </lineage>
</organism>
<protein>
    <submittedName>
        <fullName evidence="1">Uncharacterized protein</fullName>
    </submittedName>
</protein>
<dbReference type="EMBL" id="WBKB01000001">
    <property type="protein sequence ID" value="KAB1645311.1"/>
    <property type="molecule type" value="Genomic_DNA"/>
</dbReference>
<name>A0A7J5BG95_9MICO</name>
<sequence>MAWNGATVDTTAWIEHRRGLDGELLGWMRPEGDAFVVIDLLGRERTEALDWLAAEEFLEELGIGYLADKYELKLETGQWQPVRIIEVSTAVISLKQEDCGDMTAPSVYYRASFPMDERELRPAA</sequence>
<keyword evidence="2" id="KW-1185">Reference proteome</keyword>
<reference evidence="1 2" key="1">
    <citation type="submission" date="2019-09" db="EMBL/GenBank/DDBJ databases">
        <title>Phylogeny of genus Pseudoclavibacter and closely related genus.</title>
        <authorList>
            <person name="Li Y."/>
        </authorList>
    </citation>
    <scope>NUCLEOTIDE SEQUENCE [LARGE SCALE GENOMIC DNA]</scope>
    <source>
        <strain evidence="1 2">KCTC 13959</strain>
    </source>
</reference>
<dbReference type="OrthoDB" id="68692at2"/>
<gene>
    <name evidence="1" type="ORF">F8O05_00865</name>
</gene>
<evidence type="ECO:0000313" key="1">
    <source>
        <dbReference type="EMBL" id="KAB1645311.1"/>
    </source>
</evidence>